<organism evidence="1 2">
    <name type="scientific">Eumeta variegata</name>
    <name type="common">Bagworm moth</name>
    <name type="synonym">Eumeta japonica</name>
    <dbReference type="NCBI Taxonomy" id="151549"/>
    <lineage>
        <taxon>Eukaryota</taxon>
        <taxon>Metazoa</taxon>
        <taxon>Ecdysozoa</taxon>
        <taxon>Arthropoda</taxon>
        <taxon>Hexapoda</taxon>
        <taxon>Insecta</taxon>
        <taxon>Pterygota</taxon>
        <taxon>Neoptera</taxon>
        <taxon>Endopterygota</taxon>
        <taxon>Lepidoptera</taxon>
        <taxon>Glossata</taxon>
        <taxon>Ditrysia</taxon>
        <taxon>Tineoidea</taxon>
        <taxon>Psychidae</taxon>
        <taxon>Oiketicinae</taxon>
        <taxon>Eumeta</taxon>
    </lineage>
</organism>
<keyword evidence="2" id="KW-1185">Reference proteome</keyword>
<dbReference type="AlphaFoldDB" id="A0A4C2A4V2"/>
<sequence length="154" mass="17079">MQSRGSAVGFMRHVNACCRQASSITVTRYVIHRGETKSRRYTKKLGSRSSCLGRCLVSPRGTMCMSGDWMRIRKSCVFRKIPPAFQYTTHKSDDARRGRGVSCTARTGSWPAMIARMTPSVALTAICAAPAAGRPVSMKSGLRLDLWNCRRYPA</sequence>
<proteinExistence type="predicted"/>
<accession>A0A4C2A4V2</accession>
<gene>
    <name evidence="1" type="ORF">EVAR_76116_1</name>
</gene>
<comment type="caution">
    <text evidence="1">The sequence shown here is derived from an EMBL/GenBank/DDBJ whole genome shotgun (WGS) entry which is preliminary data.</text>
</comment>
<dbReference type="EMBL" id="BGZK01002714">
    <property type="protein sequence ID" value="GBP95971.1"/>
    <property type="molecule type" value="Genomic_DNA"/>
</dbReference>
<reference evidence="1 2" key="1">
    <citation type="journal article" date="2019" name="Commun. Biol.">
        <title>The bagworm genome reveals a unique fibroin gene that provides high tensile strength.</title>
        <authorList>
            <person name="Kono N."/>
            <person name="Nakamura H."/>
            <person name="Ohtoshi R."/>
            <person name="Tomita M."/>
            <person name="Numata K."/>
            <person name="Arakawa K."/>
        </authorList>
    </citation>
    <scope>NUCLEOTIDE SEQUENCE [LARGE SCALE GENOMIC DNA]</scope>
</reference>
<dbReference type="Proteomes" id="UP000299102">
    <property type="component" value="Unassembled WGS sequence"/>
</dbReference>
<evidence type="ECO:0000313" key="2">
    <source>
        <dbReference type="Proteomes" id="UP000299102"/>
    </source>
</evidence>
<evidence type="ECO:0000313" key="1">
    <source>
        <dbReference type="EMBL" id="GBP95971.1"/>
    </source>
</evidence>
<protein>
    <submittedName>
        <fullName evidence="1">Uncharacterized protein</fullName>
    </submittedName>
</protein>
<name>A0A4C2A4V2_EUMVA</name>